<comment type="function">
    <text evidence="1">VSG forms a coat on the surface of the parasite. The trypanosome evades the immune response of the host by expressing a series of antigenically distinct VSGs from an estimated 1000 VSG genes.</text>
</comment>
<dbReference type="AlphaFoldDB" id="F9W7U2"/>
<evidence type="ECO:0000313" key="12">
    <source>
        <dbReference type="EMBL" id="CCD13264.1"/>
    </source>
</evidence>
<evidence type="ECO:0000313" key="13">
    <source>
        <dbReference type="Proteomes" id="UP000000702"/>
    </source>
</evidence>
<accession>F9W7U2</accession>
<gene>
    <name evidence="12" type="ORF">TCIL3000_0_40330</name>
</gene>
<organism evidence="12 13">
    <name type="scientific">Trypanosoma congolense (strain IL3000)</name>
    <dbReference type="NCBI Taxonomy" id="1068625"/>
    <lineage>
        <taxon>Eukaryota</taxon>
        <taxon>Discoba</taxon>
        <taxon>Euglenozoa</taxon>
        <taxon>Kinetoplastea</taxon>
        <taxon>Metakinetoplastina</taxon>
        <taxon>Trypanosomatida</taxon>
        <taxon>Trypanosomatidae</taxon>
        <taxon>Trypanosoma</taxon>
        <taxon>Nannomonas</taxon>
    </lineage>
</organism>
<reference evidence="12 13" key="2">
    <citation type="journal article" date="2012" name="Proc. Natl. Acad. Sci. U.S.A.">
        <title>Antigenic diversity is generated by distinct evolutionary mechanisms in African trypanosome species.</title>
        <authorList>
            <person name="Jackson A.P."/>
            <person name="Berry A."/>
            <person name="Aslett M."/>
            <person name="Allison H.C."/>
            <person name="Burton P."/>
            <person name="Vavrova-Anderson J."/>
            <person name="Brown R."/>
            <person name="Browne H."/>
            <person name="Corton N."/>
            <person name="Hauser H."/>
            <person name="Gamble J."/>
            <person name="Gilderthorp R."/>
            <person name="Marcello L."/>
            <person name="McQuillan J."/>
            <person name="Otto T.D."/>
            <person name="Quail M.A."/>
            <person name="Sanders M.J."/>
            <person name="van Tonder A."/>
            <person name="Ginger M.L."/>
            <person name="Field M.C."/>
            <person name="Barry J.D."/>
            <person name="Hertz-Fowler C."/>
            <person name="Berriman M."/>
        </authorList>
    </citation>
    <scope>NUCLEOTIDE SEQUENCE [LARGE SCALE GENOMIC DNA]</scope>
    <source>
        <strain evidence="12 13">IL3000</strain>
    </source>
</reference>
<keyword evidence="8" id="KW-0449">Lipoprotein</keyword>
<dbReference type="InterPro" id="IPR025932">
    <property type="entry name" value="Trypano_VSG_B_N_dom"/>
</dbReference>
<dbReference type="Pfam" id="PF13206">
    <property type="entry name" value="VSG_B"/>
    <property type="match status" value="1"/>
</dbReference>
<evidence type="ECO:0000256" key="5">
    <source>
        <dbReference type="ARBA" id="ARBA00022729"/>
    </source>
</evidence>
<feature type="region of interest" description="Disordered" evidence="9">
    <location>
        <begin position="264"/>
        <end position="335"/>
    </location>
</feature>
<keyword evidence="6" id="KW-0472">Membrane</keyword>
<name>F9W7U2_TRYCI</name>
<keyword evidence="7" id="KW-0325">Glycoprotein</keyword>
<sequence length="351" mass="38984">MMLKLWMVFCLLGVGMVCVYGDKKNHNGDEHVLLCKVLRTAVFSYKSNSGSKELKRALHITIFGSEDEGDLETLKGTLPGNYDVQNGRNRGIVCGQPPDGSSRTGEKPRWPGHSAPHDLLCLCTVGPDGWPFISGTSIDSSHDTKLCGYTKEVLKAEGNKGWTINGSEGKDQMTATWTNVTKKCLEDDGQGGELKEALKQFIDKLSHTGDSTYQDMHRLGEGDFSKYPCGGNKKLCVMYYNSTQYEKLMPWWVVLAKATQNEVQKQEKKKDNKAENLKQNAQKQRQPQEQDQPLPQHEARTAALRSPPQDSQENEQSNPENFSSPLATSEETSGTFIIPPCTGFLGAFLML</sequence>
<comment type="subcellular location">
    <subcellularLocation>
        <location evidence="2">Cell membrane</location>
        <topology evidence="2">Lipid-anchor</topology>
        <topology evidence="2">GPI-anchor</topology>
    </subcellularLocation>
</comment>
<evidence type="ECO:0000259" key="11">
    <source>
        <dbReference type="Pfam" id="PF13206"/>
    </source>
</evidence>
<feature type="compositionally biased region" description="Polar residues" evidence="9">
    <location>
        <begin position="308"/>
        <end position="335"/>
    </location>
</feature>
<keyword evidence="3" id="KW-1003">Cell membrane</keyword>
<dbReference type="Proteomes" id="UP000000702">
    <property type="component" value="Unassembled WGS sequence"/>
</dbReference>
<evidence type="ECO:0000256" key="2">
    <source>
        <dbReference type="ARBA" id="ARBA00004609"/>
    </source>
</evidence>
<evidence type="ECO:0000256" key="4">
    <source>
        <dbReference type="ARBA" id="ARBA00022622"/>
    </source>
</evidence>
<evidence type="ECO:0000256" key="10">
    <source>
        <dbReference type="SAM" id="SignalP"/>
    </source>
</evidence>
<reference evidence="13" key="1">
    <citation type="submission" date="2011-07" db="EMBL/GenBank/DDBJ databases">
        <title>Divergent evolution of antigenic variation in African trypanosomes.</title>
        <authorList>
            <person name="Jackson A.P."/>
            <person name="Berry A."/>
            <person name="Allison H.C."/>
            <person name="Burton P."/>
            <person name="Anderson J."/>
            <person name="Aslett M."/>
            <person name="Brown R."/>
            <person name="Corton N."/>
            <person name="Harris D."/>
            <person name="Hauser H."/>
            <person name="Gamble J."/>
            <person name="Gilderthorp R."/>
            <person name="McQuillan J."/>
            <person name="Quail M.A."/>
            <person name="Sanders M."/>
            <person name="Van Tonder A."/>
            <person name="Ginger M.L."/>
            <person name="Donelson J.E."/>
            <person name="Field M.C."/>
            <person name="Barry J.D."/>
            <person name="Berriman M."/>
            <person name="Hertz-Fowler C."/>
        </authorList>
    </citation>
    <scope>NUCLEOTIDE SEQUENCE [LARGE SCALE GENOMIC DNA]</scope>
    <source>
        <strain evidence="13">IL3000</strain>
    </source>
</reference>
<evidence type="ECO:0000256" key="7">
    <source>
        <dbReference type="ARBA" id="ARBA00023180"/>
    </source>
</evidence>
<feature type="chain" id="PRO_5003389975" evidence="10">
    <location>
        <begin position="22"/>
        <end position="351"/>
    </location>
</feature>
<keyword evidence="13" id="KW-1185">Reference proteome</keyword>
<feature type="compositionally biased region" description="Basic and acidic residues" evidence="9">
    <location>
        <begin position="264"/>
        <end position="276"/>
    </location>
</feature>
<keyword evidence="5 10" id="KW-0732">Signal</keyword>
<evidence type="ECO:0000256" key="9">
    <source>
        <dbReference type="SAM" id="MobiDB-lite"/>
    </source>
</evidence>
<evidence type="ECO:0000256" key="6">
    <source>
        <dbReference type="ARBA" id="ARBA00023136"/>
    </source>
</evidence>
<proteinExistence type="predicted"/>
<protein>
    <submittedName>
        <fullName evidence="12">Variant surface glycoprotein</fullName>
    </submittedName>
</protein>
<comment type="caution">
    <text evidence="12">The sequence shown here is derived from an EMBL/GenBank/DDBJ whole genome shotgun (WGS) entry which is preliminary data.</text>
</comment>
<keyword evidence="4" id="KW-0336">GPI-anchor</keyword>
<feature type="compositionally biased region" description="Low complexity" evidence="9">
    <location>
        <begin position="282"/>
        <end position="296"/>
    </location>
</feature>
<evidence type="ECO:0000256" key="1">
    <source>
        <dbReference type="ARBA" id="ARBA00002523"/>
    </source>
</evidence>
<feature type="domain" description="Trypanosome variant surface glycoprotein B-type N-terminal" evidence="11">
    <location>
        <begin position="50"/>
        <end position="275"/>
    </location>
</feature>
<dbReference type="GO" id="GO:0098552">
    <property type="term" value="C:side of membrane"/>
    <property type="evidence" value="ECO:0007669"/>
    <property type="project" value="UniProtKB-KW"/>
</dbReference>
<dbReference type="VEuPathDB" id="TriTrypDB:TcIL3000_0_40330"/>
<evidence type="ECO:0000256" key="8">
    <source>
        <dbReference type="ARBA" id="ARBA00023288"/>
    </source>
</evidence>
<feature type="signal peptide" evidence="10">
    <location>
        <begin position="1"/>
        <end position="21"/>
    </location>
</feature>
<dbReference type="EMBL" id="CAEQ01001080">
    <property type="protein sequence ID" value="CCD13264.1"/>
    <property type="molecule type" value="Genomic_DNA"/>
</dbReference>
<evidence type="ECO:0000256" key="3">
    <source>
        <dbReference type="ARBA" id="ARBA00022475"/>
    </source>
</evidence>
<dbReference type="GO" id="GO:0005886">
    <property type="term" value="C:plasma membrane"/>
    <property type="evidence" value="ECO:0007669"/>
    <property type="project" value="UniProtKB-SubCell"/>
</dbReference>